<protein>
    <submittedName>
        <fullName evidence="1">Uncharacterized protein</fullName>
    </submittedName>
</protein>
<dbReference type="Pfam" id="PF11217">
    <property type="entry name" value="DUF3013"/>
    <property type="match status" value="1"/>
</dbReference>
<keyword evidence="2" id="KW-1185">Reference proteome</keyword>
<dbReference type="STRING" id="1121025.SAMN02745249_00451"/>
<evidence type="ECO:0000313" key="2">
    <source>
        <dbReference type="Proteomes" id="UP000184128"/>
    </source>
</evidence>
<evidence type="ECO:0000313" key="1">
    <source>
        <dbReference type="EMBL" id="SHE44468.1"/>
    </source>
</evidence>
<sequence length="182" mass="21208">MSEDLGNYLYKNMLEKATYYQWKIIVDRSKRALEIYFTISLDIPDEQFVQDTNAKVNESGQLNFEEVICFYDEANNKIVPQNYLVAIPINISVGVEQGYVDAFTKQLNIIVSNASGQIREYLTDESQNEFSLVWSEQNMENTIHTMQKTENYHTNTLTIEFEEKVSLIDQFKEENNGGMERI</sequence>
<reference evidence="1 2" key="1">
    <citation type="submission" date="2016-11" db="EMBL/GenBank/DDBJ databases">
        <authorList>
            <person name="Jaros S."/>
            <person name="Januszkiewicz K."/>
            <person name="Wedrychowicz H."/>
        </authorList>
    </citation>
    <scope>NUCLEOTIDE SEQUENCE [LARGE SCALE GENOMIC DNA]</scope>
    <source>
        <strain evidence="1 2">DSM 15692</strain>
    </source>
</reference>
<dbReference type="Proteomes" id="UP000184128">
    <property type="component" value="Unassembled WGS sequence"/>
</dbReference>
<gene>
    <name evidence="1" type="ORF">SAMN02745249_00451</name>
</gene>
<proteinExistence type="predicted"/>
<organism evidence="1 2">
    <name type="scientific">Atopostipes suicloacalis DSM 15692</name>
    <dbReference type="NCBI Taxonomy" id="1121025"/>
    <lineage>
        <taxon>Bacteria</taxon>
        <taxon>Bacillati</taxon>
        <taxon>Bacillota</taxon>
        <taxon>Bacilli</taxon>
        <taxon>Lactobacillales</taxon>
        <taxon>Carnobacteriaceae</taxon>
        <taxon>Atopostipes</taxon>
    </lineage>
</organism>
<dbReference type="InterPro" id="IPR021380">
    <property type="entry name" value="DUF3013"/>
</dbReference>
<dbReference type="OrthoDB" id="2165293at2"/>
<dbReference type="Gene3D" id="3.40.50.11250">
    <property type="entry name" value="Protein of unknown function DUF3013"/>
    <property type="match status" value="1"/>
</dbReference>
<name>A0A1M4TJ71_9LACT</name>
<dbReference type="AlphaFoldDB" id="A0A1M4TJ71"/>
<accession>A0A1M4TJ71</accession>
<dbReference type="EMBL" id="FQUF01000005">
    <property type="protein sequence ID" value="SHE44468.1"/>
    <property type="molecule type" value="Genomic_DNA"/>
</dbReference>
<dbReference type="RefSeq" id="WP_073295667.1">
    <property type="nucleotide sequence ID" value="NZ_FQUF01000005.1"/>
</dbReference>